<comment type="caution">
    <text evidence="7">The sequence shown here is derived from an EMBL/GenBank/DDBJ whole genome shotgun (WGS) entry which is preliminary data.</text>
</comment>
<dbReference type="PANTHER" id="PTHR43462">
    <property type="entry name" value="ALANYL-TRNA EDITING PROTEIN"/>
    <property type="match status" value="1"/>
</dbReference>
<organism evidence="7 8">
    <name type="scientific">Candidatus Eisenbergiella merdigallinarum</name>
    <dbReference type="NCBI Taxonomy" id="2838552"/>
    <lineage>
        <taxon>Bacteria</taxon>
        <taxon>Bacillati</taxon>
        <taxon>Bacillota</taxon>
        <taxon>Clostridia</taxon>
        <taxon>Lachnospirales</taxon>
        <taxon>Lachnospiraceae</taxon>
        <taxon>Eisenbergiella</taxon>
    </lineage>
</organism>
<keyword evidence="4" id="KW-0862">Zinc</keyword>
<dbReference type="EMBL" id="DWXE01000039">
    <property type="protein sequence ID" value="HJB91700.1"/>
    <property type="molecule type" value="Genomic_DNA"/>
</dbReference>
<evidence type="ECO:0000256" key="1">
    <source>
        <dbReference type="ARBA" id="ARBA00001947"/>
    </source>
</evidence>
<dbReference type="Pfam" id="PF08282">
    <property type="entry name" value="Hydrolase_3"/>
    <property type="match status" value="1"/>
</dbReference>
<dbReference type="PANTHER" id="PTHR43462:SF1">
    <property type="entry name" value="ALANYL-TRNA EDITING PROTEIN AARSD1"/>
    <property type="match status" value="1"/>
</dbReference>
<keyword evidence="5" id="KW-0175">Coiled coil</keyword>
<dbReference type="NCBIfam" id="TIGR01484">
    <property type="entry name" value="HAD-SF-IIB"/>
    <property type="match status" value="1"/>
</dbReference>
<proteinExistence type="predicted"/>
<dbReference type="Gene3D" id="3.30.980.10">
    <property type="entry name" value="Threonyl-trna Synthetase, Chain A, domain 2"/>
    <property type="match status" value="1"/>
</dbReference>
<dbReference type="SUPFAM" id="SSF56784">
    <property type="entry name" value="HAD-like"/>
    <property type="match status" value="1"/>
</dbReference>
<evidence type="ECO:0000256" key="4">
    <source>
        <dbReference type="ARBA" id="ARBA00022833"/>
    </source>
</evidence>
<dbReference type="SMART" id="SM00863">
    <property type="entry name" value="tRNA_SAD"/>
    <property type="match status" value="1"/>
</dbReference>
<evidence type="ECO:0000256" key="5">
    <source>
        <dbReference type="SAM" id="Coils"/>
    </source>
</evidence>
<dbReference type="SUPFAM" id="SSF55186">
    <property type="entry name" value="ThrRS/AlaRS common domain"/>
    <property type="match status" value="1"/>
</dbReference>
<dbReference type="InterPro" id="IPR036412">
    <property type="entry name" value="HAD-like_sf"/>
</dbReference>
<dbReference type="InterPro" id="IPR006379">
    <property type="entry name" value="HAD-SF_hydro_IIB"/>
</dbReference>
<feature type="coiled-coil region" evidence="5">
    <location>
        <begin position="256"/>
        <end position="283"/>
    </location>
</feature>
<dbReference type="Gene3D" id="3.30.1240.10">
    <property type="match status" value="1"/>
</dbReference>
<dbReference type="InterPro" id="IPR009000">
    <property type="entry name" value="Transl_B-barrel_sf"/>
</dbReference>
<evidence type="ECO:0000259" key="6">
    <source>
        <dbReference type="PROSITE" id="PS50860"/>
    </source>
</evidence>
<reference evidence="7" key="2">
    <citation type="submission" date="2021-04" db="EMBL/GenBank/DDBJ databases">
        <authorList>
            <person name="Gilroy R."/>
        </authorList>
    </citation>
    <scope>NUCLEOTIDE SEQUENCE</scope>
    <source>
        <strain evidence="7">USAMLcec3-2134</strain>
    </source>
</reference>
<accession>A0A9D2SD71</accession>
<evidence type="ECO:0000313" key="8">
    <source>
        <dbReference type="Proteomes" id="UP000886883"/>
    </source>
</evidence>
<dbReference type="InterPro" id="IPR018163">
    <property type="entry name" value="Thr/Ala-tRNA-synth_IIc_edit"/>
</dbReference>
<protein>
    <submittedName>
        <fullName evidence="7">HAD-IIB family hydrolase</fullName>
    </submittedName>
</protein>
<evidence type="ECO:0000256" key="3">
    <source>
        <dbReference type="ARBA" id="ARBA00022723"/>
    </source>
</evidence>
<dbReference type="Gene3D" id="3.10.310.40">
    <property type="match status" value="1"/>
</dbReference>
<dbReference type="Gene3D" id="2.40.30.130">
    <property type="match status" value="1"/>
</dbReference>
<dbReference type="AlphaFoldDB" id="A0A9D2SD71"/>
<dbReference type="InterPro" id="IPR023214">
    <property type="entry name" value="HAD_sf"/>
</dbReference>
<comment type="subcellular location">
    <subcellularLocation>
        <location evidence="2">Cytoplasm</location>
    </subcellularLocation>
</comment>
<dbReference type="InterPro" id="IPR051335">
    <property type="entry name" value="Alanyl-tRNA_Editing_Enzymes"/>
</dbReference>
<dbReference type="Pfam" id="PF01411">
    <property type="entry name" value="tRNA-synt_2c"/>
    <property type="match status" value="1"/>
</dbReference>
<dbReference type="Proteomes" id="UP000886883">
    <property type="component" value="Unassembled WGS sequence"/>
</dbReference>
<keyword evidence="7" id="KW-0378">Hydrolase</keyword>
<dbReference type="GO" id="GO:0016791">
    <property type="term" value="F:phosphatase activity"/>
    <property type="evidence" value="ECO:0007669"/>
    <property type="project" value="UniProtKB-ARBA"/>
</dbReference>
<dbReference type="SUPFAM" id="SSF50447">
    <property type="entry name" value="Translation proteins"/>
    <property type="match status" value="1"/>
</dbReference>
<dbReference type="InterPro" id="IPR018164">
    <property type="entry name" value="Ala-tRNA-synth_IIc_N"/>
</dbReference>
<feature type="domain" description="Alanyl-transfer RNA synthetases family profile" evidence="6">
    <location>
        <begin position="1"/>
        <end position="241"/>
    </location>
</feature>
<dbReference type="PROSITE" id="PS50860">
    <property type="entry name" value="AA_TRNA_LIGASE_II_ALA"/>
    <property type="match status" value="1"/>
</dbReference>
<name>A0A9D2SD71_9FIRM</name>
<dbReference type="InterPro" id="IPR018165">
    <property type="entry name" value="Ala-tRNA-synth_IIc_core"/>
</dbReference>
<dbReference type="Gene3D" id="3.40.50.1000">
    <property type="entry name" value="HAD superfamily/HAD-like"/>
    <property type="match status" value="1"/>
</dbReference>
<dbReference type="InterPro" id="IPR012947">
    <property type="entry name" value="tRNA_SAD"/>
</dbReference>
<dbReference type="SFLD" id="SFLDS00003">
    <property type="entry name" value="Haloacid_Dehalogenase"/>
    <property type="match status" value="1"/>
</dbReference>
<dbReference type="GO" id="GO:0005524">
    <property type="term" value="F:ATP binding"/>
    <property type="evidence" value="ECO:0007669"/>
    <property type="project" value="InterPro"/>
</dbReference>
<dbReference type="SFLD" id="SFLDG01140">
    <property type="entry name" value="C2.B:_Phosphomannomutase_and_P"/>
    <property type="match status" value="1"/>
</dbReference>
<gene>
    <name evidence="7" type="ORF">H9763_09605</name>
</gene>
<dbReference type="GO" id="GO:0004813">
    <property type="term" value="F:alanine-tRNA ligase activity"/>
    <property type="evidence" value="ECO:0007669"/>
    <property type="project" value="InterPro"/>
</dbReference>
<dbReference type="GO" id="GO:0046872">
    <property type="term" value="F:metal ion binding"/>
    <property type="evidence" value="ECO:0007669"/>
    <property type="project" value="UniProtKB-KW"/>
</dbReference>
<comment type="cofactor">
    <cofactor evidence="1">
        <name>Zn(2+)</name>
        <dbReference type="ChEBI" id="CHEBI:29105"/>
    </cofactor>
</comment>
<dbReference type="GO" id="GO:0006419">
    <property type="term" value="P:alanyl-tRNA aminoacylation"/>
    <property type="evidence" value="ECO:0007669"/>
    <property type="project" value="InterPro"/>
</dbReference>
<dbReference type="GO" id="GO:0002161">
    <property type="term" value="F:aminoacyl-tRNA deacylase activity"/>
    <property type="evidence" value="ECO:0007669"/>
    <property type="project" value="UniProtKB-ARBA"/>
</dbReference>
<reference evidence="7" key="1">
    <citation type="journal article" date="2021" name="PeerJ">
        <title>Extensive microbial diversity within the chicken gut microbiome revealed by metagenomics and culture.</title>
        <authorList>
            <person name="Gilroy R."/>
            <person name="Ravi A."/>
            <person name="Getino M."/>
            <person name="Pursley I."/>
            <person name="Horton D.L."/>
            <person name="Alikhan N.F."/>
            <person name="Baker D."/>
            <person name="Gharbi K."/>
            <person name="Hall N."/>
            <person name="Watson M."/>
            <person name="Adriaenssens E.M."/>
            <person name="Foster-Nyarko E."/>
            <person name="Jarju S."/>
            <person name="Secka A."/>
            <person name="Antonio M."/>
            <person name="Oren A."/>
            <person name="Chaudhuri R.R."/>
            <person name="La Ragione R."/>
            <person name="Hildebrand F."/>
            <person name="Pallen M.J."/>
        </authorList>
    </citation>
    <scope>NUCLEOTIDE SEQUENCE</scope>
    <source>
        <strain evidence="7">USAMLcec3-2134</strain>
    </source>
</reference>
<sequence length="652" mass="72511">MTERIYYEDAYRREFDATVISCRKSEQGYEVVLDRTAFYPEGGGQPCDFGTLEPAEEPAADVLDVQEADGEVVHTCSRPLSPGSRVRGAIDWQRRLTNMREHSGEHVLSGIICRSYGCSNIGFHMGRDFVTVDFSRRLTEEEIAAAQELANRKVLEDVEIKAWYPDRESLEALEYRSKKELEGAVRIVEIPGADVCACCGTHVRRTGEIGPIRVIGKEHYKSGIRLTLLIGEKALADYREKCDNAARVSALLSVPAERIGEAAEKLLQEYGALKAEYAGLRQSLLESRAEAVPDGEKAGLLFEEGLTPVEVRRLADRIQQKAELAAVFSGTDRGGYQYVICSRTLDVASLGREFNRVLSGRGGGKNPMVQGSVAATRRQIESFLKGERKIVFFDIDGTLLDNATHRVPESAREAIRRLRENGHLAFINSGRTLNSIHEGIQSIGFDGMVCGCGTHIYCGDRTLFSHSIPHEKCVEIIKKLRELKITAFFESPEHVWFDGQHPVKNPEAERSKVLFSNNGSDVKDFPENLEDSGLTFDKFYCLLTDESDEKGLEDYIRGEFVATPQGAGRLEVVPEGCTKAEGIRILQKEFGIRTENCYAIGDGENDIPMLRAVANGIAMGECSEKILPWCVWQTARVSEDGIRKALEHFGLI</sequence>
<evidence type="ECO:0000313" key="7">
    <source>
        <dbReference type="EMBL" id="HJB91700.1"/>
    </source>
</evidence>
<dbReference type="GO" id="GO:0005737">
    <property type="term" value="C:cytoplasm"/>
    <property type="evidence" value="ECO:0007669"/>
    <property type="project" value="UniProtKB-SubCell"/>
</dbReference>
<keyword evidence="3" id="KW-0479">Metal-binding</keyword>
<dbReference type="GO" id="GO:0003676">
    <property type="term" value="F:nucleic acid binding"/>
    <property type="evidence" value="ECO:0007669"/>
    <property type="project" value="InterPro"/>
</dbReference>
<evidence type="ECO:0000256" key="2">
    <source>
        <dbReference type="ARBA" id="ARBA00004496"/>
    </source>
</evidence>
<dbReference type="Pfam" id="PF07973">
    <property type="entry name" value="tRNA_SAD"/>
    <property type="match status" value="1"/>
</dbReference>